<reference evidence="2 3" key="1">
    <citation type="journal article" date="2015" name="Genome Biol. Evol.">
        <title>The genome of winter moth (Operophtera brumata) provides a genomic perspective on sexual dimorphism and phenology.</title>
        <authorList>
            <person name="Derks M.F."/>
            <person name="Smit S."/>
            <person name="Salis L."/>
            <person name="Schijlen E."/>
            <person name="Bossers A."/>
            <person name="Mateman C."/>
            <person name="Pijl A.S."/>
            <person name="de Ridder D."/>
            <person name="Groenen M.A."/>
            <person name="Visser M.E."/>
            <person name="Megens H.J."/>
        </authorList>
    </citation>
    <scope>NUCLEOTIDE SEQUENCE [LARGE SCALE GENOMIC DNA]</scope>
    <source>
        <strain evidence="2">WM2013NL</strain>
        <tissue evidence="2">Head and thorax</tissue>
    </source>
</reference>
<dbReference type="EMBL" id="JTDY01007006">
    <property type="protein sequence ID" value="KOB65532.1"/>
    <property type="molecule type" value="Genomic_DNA"/>
</dbReference>
<protein>
    <submittedName>
        <fullName evidence="2">Restnol dehydrogenase</fullName>
    </submittedName>
</protein>
<dbReference type="Proteomes" id="UP000037510">
    <property type="component" value="Unassembled WGS sequence"/>
</dbReference>
<dbReference type="InterPro" id="IPR036291">
    <property type="entry name" value="NAD(P)-bd_dom_sf"/>
</dbReference>
<dbReference type="Gene3D" id="3.40.50.720">
    <property type="entry name" value="NAD(P)-binding Rossmann-like Domain"/>
    <property type="match status" value="2"/>
</dbReference>
<dbReference type="PANTHER" id="PTHR43157">
    <property type="entry name" value="PHOSPHATIDYLINOSITOL-GLYCAN BIOSYNTHESIS CLASS F PROTEIN-RELATED"/>
    <property type="match status" value="1"/>
</dbReference>
<keyword evidence="1" id="KW-0560">Oxidoreductase</keyword>
<sequence>MAASPKLVVRDGGISDPFKRRARVIMACRNMDTGAVAKREIEESTAEKGTGTLILEHIDLCSQKSIREFAERVLIIEDRVNILVNNAGVMCCPMSRTEDGLETHIVYKMDFADINLQLRCYDPLEAYSRSKIANIMFAKALALMLKHNNIKDVTTYSLHPGIVYTNIDRHLKDTAWFWAT</sequence>
<proteinExistence type="predicted"/>
<dbReference type="AlphaFoldDB" id="A0A0L7KQF9"/>
<organism evidence="2 3">
    <name type="scientific">Operophtera brumata</name>
    <name type="common">Winter moth</name>
    <name type="synonym">Phalaena brumata</name>
    <dbReference type="NCBI Taxonomy" id="104452"/>
    <lineage>
        <taxon>Eukaryota</taxon>
        <taxon>Metazoa</taxon>
        <taxon>Ecdysozoa</taxon>
        <taxon>Arthropoda</taxon>
        <taxon>Hexapoda</taxon>
        <taxon>Insecta</taxon>
        <taxon>Pterygota</taxon>
        <taxon>Neoptera</taxon>
        <taxon>Endopterygota</taxon>
        <taxon>Lepidoptera</taxon>
        <taxon>Glossata</taxon>
        <taxon>Ditrysia</taxon>
        <taxon>Geometroidea</taxon>
        <taxon>Geometridae</taxon>
        <taxon>Larentiinae</taxon>
        <taxon>Operophtera</taxon>
    </lineage>
</organism>
<evidence type="ECO:0000313" key="3">
    <source>
        <dbReference type="Proteomes" id="UP000037510"/>
    </source>
</evidence>
<comment type="caution">
    <text evidence="2">The sequence shown here is derived from an EMBL/GenBank/DDBJ whole genome shotgun (WGS) entry which is preliminary data.</text>
</comment>
<dbReference type="PRINTS" id="PR00080">
    <property type="entry name" value="SDRFAMILY"/>
</dbReference>
<dbReference type="InterPro" id="IPR002347">
    <property type="entry name" value="SDR_fam"/>
</dbReference>
<dbReference type="GO" id="GO:0016491">
    <property type="term" value="F:oxidoreductase activity"/>
    <property type="evidence" value="ECO:0007669"/>
    <property type="project" value="UniProtKB-KW"/>
</dbReference>
<evidence type="ECO:0000256" key="1">
    <source>
        <dbReference type="ARBA" id="ARBA00023002"/>
    </source>
</evidence>
<evidence type="ECO:0000313" key="2">
    <source>
        <dbReference type="EMBL" id="KOB65532.1"/>
    </source>
</evidence>
<dbReference type="STRING" id="104452.A0A0L7KQF9"/>
<dbReference type="SUPFAM" id="SSF51735">
    <property type="entry name" value="NAD(P)-binding Rossmann-fold domains"/>
    <property type="match status" value="1"/>
</dbReference>
<dbReference type="PANTHER" id="PTHR43157:SF73">
    <property type="entry name" value="WW DOMAIN-CONTAINING OXIDOREDUCTASE-LIKE PROTEIN"/>
    <property type="match status" value="1"/>
</dbReference>
<gene>
    <name evidence="2" type="ORF">OBRU01_22594</name>
</gene>
<name>A0A0L7KQF9_OPEBR</name>
<keyword evidence="3" id="KW-1185">Reference proteome</keyword>
<accession>A0A0L7KQF9</accession>